<dbReference type="AlphaFoldDB" id="A0A1M6WDH7"/>
<dbReference type="Proteomes" id="UP000184016">
    <property type="component" value="Unassembled WGS sequence"/>
</dbReference>
<dbReference type="EMBL" id="FRAF01000027">
    <property type="protein sequence ID" value="SHK91771.1"/>
    <property type="molecule type" value="Genomic_DNA"/>
</dbReference>
<keyword evidence="3" id="KW-1185">Reference proteome</keyword>
<dbReference type="SMART" id="SM00530">
    <property type="entry name" value="HTH_XRE"/>
    <property type="match status" value="1"/>
</dbReference>
<dbReference type="PROSITE" id="PS50943">
    <property type="entry name" value="HTH_CROC1"/>
    <property type="match status" value="1"/>
</dbReference>
<evidence type="ECO:0000313" key="3">
    <source>
        <dbReference type="Proteomes" id="UP000184016"/>
    </source>
</evidence>
<dbReference type="SUPFAM" id="SSF47413">
    <property type="entry name" value="lambda repressor-like DNA-binding domains"/>
    <property type="match status" value="1"/>
</dbReference>
<sequence length="226" mass="26797">MSLRTGLEKRRKEMRLSQFELAKGLTSQSHISLLERGLVKPSNELAEALSQRLCCSVEQLFAADDSSLLQGKLLQKAWHAFLLSELSQPEGLKELYQIREDLLDIQEKLLYQHYLISSQSLTNELDWYDFERRLDCVWLIPAGKSRESRQREIQRKEELQRLVVDAATRRNIYAHLGRMEAADWWSQQECQLLQRWNWYQMQPLVDQICHRLYDSKEERELHDAHA</sequence>
<dbReference type="CDD" id="cd00093">
    <property type="entry name" value="HTH_XRE"/>
    <property type="match status" value="1"/>
</dbReference>
<keyword evidence="2" id="KW-0238">DNA-binding</keyword>
<evidence type="ECO:0000313" key="2">
    <source>
        <dbReference type="EMBL" id="SHK91771.1"/>
    </source>
</evidence>
<reference evidence="3" key="1">
    <citation type="submission" date="2016-11" db="EMBL/GenBank/DDBJ databases">
        <authorList>
            <person name="Varghese N."/>
            <person name="Submissions S."/>
        </authorList>
    </citation>
    <scope>NUCLEOTIDE SEQUENCE [LARGE SCALE GENOMIC DNA]</scope>
    <source>
        <strain evidence="3">USBA-503</strain>
    </source>
</reference>
<dbReference type="RefSeq" id="WP_072875065.1">
    <property type="nucleotide sequence ID" value="NZ_FRAF01000027.1"/>
</dbReference>
<name>A0A1M6WDH7_9BACL</name>
<dbReference type="GO" id="GO:0003677">
    <property type="term" value="F:DNA binding"/>
    <property type="evidence" value="ECO:0007669"/>
    <property type="project" value="UniProtKB-KW"/>
</dbReference>
<gene>
    <name evidence="2" type="ORF">SAMN05443507_12711</name>
</gene>
<feature type="domain" description="HTH cro/C1-type" evidence="1">
    <location>
        <begin position="7"/>
        <end position="60"/>
    </location>
</feature>
<evidence type="ECO:0000259" key="1">
    <source>
        <dbReference type="PROSITE" id="PS50943"/>
    </source>
</evidence>
<dbReference type="InterPro" id="IPR001387">
    <property type="entry name" value="Cro/C1-type_HTH"/>
</dbReference>
<dbReference type="InterPro" id="IPR011990">
    <property type="entry name" value="TPR-like_helical_dom_sf"/>
</dbReference>
<proteinExistence type="predicted"/>
<dbReference type="InterPro" id="IPR010982">
    <property type="entry name" value="Lambda_DNA-bd_dom_sf"/>
</dbReference>
<dbReference type="Pfam" id="PF01381">
    <property type="entry name" value="HTH_3"/>
    <property type="match status" value="1"/>
</dbReference>
<dbReference type="OrthoDB" id="252257at2"/>
<organism evidence="2 3">
    <name type="scientific">Alicyclobacillus tolerans</name>
    <dbReference type="NCBI Taxonomy" id="90970"/>
    <lineage>
        <taxon>Bacteria</taxon>
        <taxon>Bacillati</taxon>
        <taxon>Bacillota</taxon>
        <taxon>Bacilli</taxon>
        <taxon>Bacillales</taxon>
        <taxon>Alicyclobacillaceae</taxon>
        <taxon>Alicyclobacillus</taxon>
    </lineage>
</organism>
<dbReference type="Gene3D" id="1.25.40.10">
    <property type="entry name" value="Tetratricopeptide repeat domain"/>
    <property type="match status" value="1"/>
</dbReference>
<protein>
    <submittedName>
        <fullName evidence="2">DNA-binding transcriptional regulator, XRE-family HTH domain</fullName>
    </submittedName>
</protein>
<dbReference type="STRING" id="1830138.SAMN05443507_12711"/>
<accession>A0A1M6WDH7</accession>